<dbReference type="AlphaFoldDB" id="A0A6H5GIA2"/>
<dbReference type="EMBL" id="CADCXU010012866">
    <property type="protein sequence ID" value="CAB0002752.1"/>
    <property type="molecule type" value="Genomic_DNA"/>
</dbReference>
<gene>
    <name evidence="1" type="ORF">NTEN_LOCUS8539</name>
</gene>
<accession>A0A6H5GIA2</accession>
<feature type="non-terminal residue" evidence="1">
    <location>
        <position position="125"/>
    </location>
</feature>
<keyword evidence="2" id="KW-1185">Reference proteome</keyword>
<evidence type="ECO:0000313" key="1">
    <source>
        <dbReference type="EMBL" id="CAB0002752.1"/>
    </source>
</evidence>
<protein>
    <submittedName>
        <fullName evidence="1">Uncharacterized protein</fullName>
    </submittedName>
</protein>
<sequence>VQPTFPRAEPILIVAFQRGRRIRAWLSNIRSQCNNNKWTKTVLFMLNLTGHYPIKSNRNDLGTSIECIRIKYACIAWVHFYFYSKSLPGLLSVSSVCDIKGSVNYQTALRGTTHERNTRNTLTYY</sequence>
<organism evidence="1 2">
    <name type="scientific">Nesidiocoris tenuis</name>
    <dbReference type="NCBI Taxonomy" id="355587"/>
    <lineage>
        <taxon>Eukaryota</taxon>
        <taxon>Metazoa</taxon>
        <taxon>Ecdysozoa</taxon>
        <taxon>Arthropoda</taxon>
        <taxon>Hexapoda</taxon>
        <taxon>Insecta</taxon>
        <taxon>Pterygota</taxon>
        <taxon>Neoptera</taxon>
        <taxon>Paraneoptera</taxon>
        <taxon>Hemiptera</taxon>
        <taxon>Heteroptera</taxon>
        <taxon>Panheteroptera</taxon>
        <taxon>Cimicomorpha</taxon>
        <taxon>Miridae</taxon>
        <taxon>Dicyphina</taxon>
        <taxon>Nesidiocoris</taxon>
    </lineage>
</organism>
<name>A0A6H5GIA2_9HEMI</name>
<dbReference type="Proteomes" id="UP000479000">
    <property type="component" value="Unassembled WGS sequence"/>
</dbReference>
<proteinExistence type="predicted"/>
<evidence type="ECO:0000313" key="2">
    <source>
        <dbReference type="Proteomes" id="UP000479000"/>
    </source>
</evidence>
<feature type="non-terminal residue" evidence="1">
    <location>
        <position position="1"/>
    </location>
</feature>
<reference evidence="1 2" key="1">
    <citation type="submission" date="2020-02" db="EMBL/GenBank/DDBJ databases">
        <authorList>
            <person name="Ferguson B K."/>
        </authorList>
    </citation>
    <scope>NUCLEOTIDE SEQUENCE [LARGE SCALE GENOMIC DNA]</scope>
</reference>